<feature type="domain" description="EngC GTPase" evidence="11">
    <location>
        <begin position="106"/>
        <end position="253"/>
    </location>
</feature>
<evidence type="ECO:0000259" key="11">
    <source>
        <dbReference type="PROSITE" id="PS50936"/>
    </source>
</evidence>
<dbReference type="HAMAP" id="MF_01820">
    <property type="entry name" value="GTPase_RsgA"/>
    <property type="match status" value="1"/>
</dbReference>
<dbReference type="Pfam" id="PF03193">
    <property type="entry name" value="RsgA_GTPase"/>
    <property type="match status" value="1"/>
</dbReference>
<keyword evidence="1 10" id="KW-0963">Cytoplasm</keyword>
<keyword evidence="9 10" id="KW-0342">GTP-binding</keyword>
<dbReference type="EMBL" id="CP051167">
    <property type="protein sequence ID" value="QIZ70973.1"/>
    <property type="molecule type" value="Genomic_DNA"/>
</dbReference>
<dbReference type="PANTHER" id="PTHR32120">
    <property type="entry name" value="SMALL RIBOSOMAL SUBUNIT BIOGENESIS GTPASE RSGA"/>
    <property type="match status" value="1"/>
</dbReference>
<feature type="domain" description="CP-type G" evidence="12">
    <location>
        <begin position="97"/>
        <end position="255"/>
    </location>
</feature>
<comment type="cofactor">
    <cofactor evidence="10">
        <name>Zn(2+)</name>
        <dbReference type="ChEBI" id="CHEBI:29105"/>
    </cofactor>
    <text evidence="10">Binds 1 zinc ion per subunit.</text>
</comment>
<evidence type="ECO:0000256" key="9">
    <source>
        <dbReference type="ARBA" id="ARBA00023134"/>
    </source>
</evidence>
<feature type="binding site" evidence="10">
    <location>
        <position position="291"/>
    </location>
    <ligand>
        <name>Zn(2+)</name>
        <dbReference type="ChEBI" id="CHEBI:29105"/>
    </ligand>
</feature>
<comment type="subunit">
    <text evidence="10">Monomer. Associates with 30S ribosomal subunit, binds 16S rRNA.</text>
</comment>
<organism evidence="13 14">
    <name type="scientific">Oxynema aestuarii AP17</name>
    <dbReference type="NCBI Taxonomy" id="2064643"/>
    <lineage>
        <taxon>Bacteria</taxon>
        <taxon>Bacillati</taxon>
        <taxon>Cyanobacteriota</taxon>
        <taxon>Cyanophyceae</taxon>
        <taxon>Oscillatoriophycideae</taxon>
        <taxon>Oscillatoriales</taxon>
        <taxon>Oscillatoriaceae</taxon>
        <taxon>Oxynema</taxon>
        <taxon>Oxynema aestuarii</taxon>
    </lineage>
</organism>
<dbReference type="KEGG" id="oxy:HCG48_10555"/>
<feature type="binding site" evidence="10">
    <location>
        <position position="278"/>
    </location>
    <ligand>
        <name>Zn(2+)</name>
        <dbReference type="ChEBI" id="CHEBI:29105"/>
    </ligand>
</feature>
<proteinExistence type="inferred from homology"/>
<keyword evidence="2 10" id="KW-0690">Ribosome biogenesis</keyword>
<evidence type="ECO:0000256" key="4">
    <source>
        <dbReference type="ARBA" id="ARBA00022730"/>
    </source>
</evidence>
<evidence type="ECO:0000259" key="12">
    <source>
        <dbReference type="PROSITE" id="PS51721"/>
    </source>
</evidence>
<evidence type="ECO:0000256" key="2">
    <source>
        <dbReference type="ARBA" id="ARBA00022517"/>
    </source>
</evidence>
<evidence type="ECO:0000313" key="13">
    <source>
        <dbReference type="EMBL" id="QIZ70973.1"/>
    </source>
</evidence>
<dbReference type="InterPro" id="IPR027417">
    <property type="entry name" value="P-loop_NTPase"/>
</dbReference>
<sequence>MQFKSLTGYKSLATLGWRPFFQQQLTLEEYSLYFPVRVIEQHKSMITVASDAFVANLDLQHSMPEMVVGDWLLLDRDNHFYRLLDRSTCFKRKAAGSRVDWQLISANVDTAFIVCSLNANFNLNRIERYLSLVNEAGAQPVVVLSKSDLNPSAQEFASQVRRLDNSLCVEAVNCLDRDSVSKLHHWIGEGETIVVLGSSGVGKSTLINSLLGTNQQKTNSIRKDDEKGRHTTTRRSLIPIPGGGLILDTPGMRAIQLADCRDGILTTFSDIEELAARCRYRDCQHQSEPGCAVQKAVEAGEIDRRRLENYLKLLKEEAFNSATLSEKRAKDKALGKFYKRTLTESYKQKGR</sequence>
<dbReference type="SUPFAM" id="SSF52540">
    <property type="entry name" value="P-loop containing nucleoside triphosphate hydrolases"/>
    <property type="match status" value="1"/>
</dbReference>
<dbReference type="PROSITE" id="PS50936">
    <property type="entry name" value="ENGC_GTPASE"/>
    <property type="match status" value="1"/>
</dbReference>
<keyword evidence="3 10" id="KW-0479">Metal-binding</keyword>
<keyword evidence="14" id="KW-1185">Reference proteome</keyword>
<evidence type="ECO:0000256" key="10">
    <source>
        <dbReference type="HAMAP-Rule" id="MF_01820"/>
    </source>
</evidence>
<dbReference type="PANTHER" id="PTHR32120:SF10">
    <property type="entry name" value="SMALL RIBOSOMAL SUBUNIT BIOGENESIS GTPASE RSGA"/>
    <property type="match status" value="1"/>
</dbReference>
<evidence type="ECO:0000256" key="3">
    <source>
        <dbReference type="ARBA" id="ARBA00022723"/>
    </source>
</evidence>
<protein>
    <recommendedName>
        <fullName evidence="10">Small ribosomal subunit biogenesis GTPase RsgA</fullName>
        <ecNumber evidence="10">3.6.1.-</ecNumber>
    </recommendedName>
</protein>
<keyword evidence="7 10" id="KW-0862">Zinc</keyword>
<dbReference type="InterPro" id="IPR004881">
    <property type="entry name" value="Ribosome_biogen_GTPase_RsgA"/>
</dbReference>
<dbReference type="EC" id="3.6.1.-" evidence="10"/>
<dbReference type="GO" id="GO:0019843">
    <property type="term" value="F:rRNA binding"/>
    <property type="evidence" value="ECO:0007669"/>
    <property type="project" value="UniProtKB-KW"/>
</dbReference>
<dbReference type="GO" id="GO:0042274">
    <property type="term" value="P:ribosomal small subunit biogenesis"/>
    <property type="evidence" value="ECO:0007669"/>
    <property type="project" value="UniProtKB-UniRule"/>
</dbReference>
<dbReference type="RefSeq" id="WP_168569128.1">
    <property type="nucleotide sequence ID" value="NZ_CP051167.1"/>
</dbReference>
<dbReference type="Gene3D" id="3.40.50.300">
    <property type="entry name" value="P-loop containing nucleotide triphosphate hydrolases"/>
    <property type="match status" value="1"/>
</dbReference>
<keyword evidence="5 10" id="KW-0547">Nucleotide-binding</keyword>
<dbReference type="NCBIfam" id="TIGR00157">
    <property type="entry name" value="ribosome small subunit-dependent GTPase A"/>
    <property type="match status" value="1"/>
</dbReference>
<gene>
    <name evidence="10 13" type="primary">rsgA</name>
    <name evidence="13" type="ORF">HCG48_10555</name>
</gene>
<keyword evidence="4 10" id="KW-0699">rRNA-binding</keyword>
<feature type="binding site" evidence="10">
    <location>
        <position position="283"/>
    </location>
    <ligand>
        <name>Zn(2+)</name>
        <dbReference type="ChEBI" id="CHEBI:29105"/>
    </ligand>
</feature>
<evidence type="ECO:0000256" key="8">
    <source>
        <dbReference type="ARBA" id="ARBA00022884"/>
    </source>
</evidence>
<dbReference type="GO" id="GO:0005525">
    <property type="term" value="F:GTP binding"/>
    <property type="evidence" value="ECO:0007669"/>
    <property type="project" value="UniProtKB-UniRule"/>
</dbReference>
<dbReference type="GO" id="GO:0046872">
    <property type="term" value="F:metal ion binding"/>
    <property type="evidence" value="ECO:0007669"/>
    <property type="project" value="UniProtKB-KW"/>
</dbReference>
<evidence type="ECO:0000256" key="1">
    <source>
        <dbReference type="ARBA" id="ARBA00022490"/>
    </source>
</evidence>
<feature type="binding site" evidence="10">
    <location>
        <begin position="145"/>
        <end position="148"/>
    </location>
    <ligand>
        <name>GTP</name>
        <dbReference type="ChEBI" id="CHEBI:37565"/>
    </ligand>
</feature>
<accession>A0A6H1TYY2</accession>
<dbReference type="GO" id="GO:0003924">
    <property type="term" value="F:GTPase activity"/>
    <property type="evidence" value="ECO:0007669"/>
    <property type="project" value="UniProtKB-UniRule"/>
</dbReference>
<comment type="similarity">
    <text evidence="10">Belongs to the TRAFAC class YlqF/YawG GTPase family. RsgA subfamily.</text>
</comment>
<dbReference type="InterPro" id="IPR010914">
    <property type="entry name" value="RsgA_GTPase_dom"/>
</dbReference>
<dbReference type="Gene3D" id="1.10.40.50">
    <property type="entry name" value="Probable gtpase engc, domain 3"/>
    <property type="match status" value="1"/>
</dbReference>
<dbReference type="PROSITE" id="PS51721">
    <property type="entry name" value="G_CP"/>
    <property type="match status" value="1"/>
</dbReference>
<name>A0A6H1TYY2_9CYAN</name>
<evidence type="ECO:0000256" key="7">
    <source>
        <dbReference type="ARBA" id="ARBA00022833"/>
    </source>
</evidence>
<feature type="binding site" evidence="10">
    <location>
        <position position="285"/>
    </location>
    <ligand>
        <name>Zn(2+)</name>
        <dbReference type="ChEBI" id="CHEBI:29105"/>
    </ligand>
</feature>
<comment type="function">
    <text evidence="10">One of several proteins that assist in the late maturation steps of the functional core of the 30S ribosomal subunit. Helps release RbfA from mature subunits. May play a role in the assembly of ribosomal proteins into the subunit. Circularly permuted GTPase that catalyzes slow GTP hydrolysis, GTPase activity is stimulated by the 30S ribosomal subunit.</text>
</comment>
<evidence type="ECO:0000256" key="5">
    <source>
        <dbReference type="ARBA" id="ARBA00022741"/>
    </source>
</evidence>
<keyword evidence="6 10" id="KW-0378">Hydrolase</keyword>
<evidence type="ECO:0000313" key="14">
    <source>
        <dbReference type="Proteomes" id="UP000500857"/>
    </source>
</evidence>
<feature type="binding site" evidence="10">
    <location>
        <begin position="197"/>
        <end position="205"/>
    </location>
    <ligand>
        <name>GTP</name>
        <dbReference type="ChEBI" id="CHEBI:37565"/>
    </ligand>
</feature>
<dbReference type="AlphaFoldDB" id="A0A6H1TYY2"/>
<dbReference type="CDD" id="cd01854">
    <property type="entry name" value="YjeQ_EngC"/>
    <property type="match status" value="1"/>
</dbReference>
<dbReference type="Proteomes" id="UP000500857">
    <property type="component" value="Chromosome"/>
</dbReference>
<evidence type="ECO:0000256" key="6">
    <source>
        <dbReference type="ARBA" id="ARBA00022801"/>
    </source>
</evidence>
<dbReference type="InterPro" id="IPR030378">
    <property type="entry name" value="G_CP_dom"/>
</dbReference>
<comment type="subcellular location">
    <subcellularLocation>
        <location evidence="10">Cytoplasm</location>
    </subcellularLocation>
</comment>
<reference evidence="13 14" key="1">
    <citation type="submission" date="2020-04" db="EMBL/GenBank/DDBJ databases">
        <authorList>
            <person name="Basu S."/>
            <person name="Maruthanayagam V."/>
            <person name="Chakraborty S."/>
            <person name="Pramanik A."/>
            <person name="Mukherjee J."/>
            <person name="Brink B."/>
        </authorList>
    </citation>
    <scope>NUCLEOTIDE SEQUENCE [LARGE SCALE GENOMIC DNA]</scope>
    <source>
        <strain evidence="13 14">AP17</strain>
    </source>
</reference>
<dbReference type="GO" id="GO:0005737">
    <property type="term" value="C:cytoplasm"/>
    <property type="evidence" value="ECO:0007669"/>
    <property type="project" value="UniProtKB-SubCell"/>
</dbReference>
<keyword evidence="8 10" id="KW-0694">RNA-binding</keyword>